<dbReference type="AlphaFoldDB" id="A0A9P9ELP8"/>
<dbReference type="Proteomes" id="UP000717696">
    <property type="component" value="Unassembled WGS sequence"/>
</dbReference>
<evidence type="ECO:0000256" key="2">
    <source>
        <dbReference type="SAM" id="Phobius"/>
    </source>
</evidence>
<dbReference type="Pfam" id="PF01757">
    <property type="entry name" value="Acyl_transf_3"/>
    <property type="match status" value="1"/>
</dbReference>
<dbReference type="OrthoDB" id="5819582at2759"/>
<keyword evidence="5" id="KW-1185">Reference proteome</keyword>
<protein>
    <submittedName>
        <fullName evidence="4">Acyltransferase family-domain-containing protein</fullName>
    </submittedName>
</protein>
<sequence length="514" mass="58685">MHSASGSPPADGNPTHADSVSVSGSGSDDDFNPRQLLVRSADRILSWVEYAKSSPGQLLMRIAWFLVPSFLQGRAADEKAQLGPTAYLDGMRGVAALVVFFCHTGLQAYSPAFGWGCGGGYYGLLRLPILRLLYAGDASVALFFVISGYAISYKPVRMIRSRSTHEFGAVMSSMVFRRGLRLYLPTIASTGLVVIFLRLGFYEPTRAFAKDPTYFRHLVMTHRTRLDSGLEQWMDWASNVFRSLALFHWESNPRPKNEYDNVTWTIPVEYRCSLYLFLIHIGTSRLKTHYRIITLMLFTCITYRKARWEFLLFLYGLACVEWDYARGAHTRVLTAALPQNERGKSEGSQLPLKAITWNLVSILALYLLSQPSHRRAETPGWVTLDSMIPEYWDNDRKRYWQGFGAGLFLLSVGHSAFWQRIFTADAVQYLGKISYALYLVHSRLTRWLQFILLRFVFFYLTGAEGDNYYRGFWLGTCLVIPVVIWCADVFWRAVDIPIVKFSKWVEKKLVAKDA</sequence>
<keyword evidence="4" id="KW-0808">Transferase</keyword>
<reference evidence="4" key="1">
    <citation type="journal article" date="2021" name="Nat. Commun.">
        <title>Genetic determinants of endophytism in the Arabidopsis root mycobiome.</title>
        <authorList>
            <person name="Mesny F."/>
            <person name="Miyauchi S."/>
            <person name="Thiergart T."/>
            <person name="Pickel B."/>
            <person name="Atanasova L."/>
            <person name="Karlsson M."/>
            <person name="Huettel B."/>
            <person name="Barry K.W."/>
            <person name="Haridas S."/>
            <person name="Chen C."/>
            <person name="Bauer D."/>
            <person name="Andreopoulos W."/>
            <person name="Pangilinan J."/>
            <person name="LaButti K."/>
            <person name="Riley R."/>
            <person name="Lipzen A."/>
            <person name="Clum A."/>
            <person name="Drula E."/>
            <person name="Henrissat B."/>
            <person name="Kohler A."/>
            <person name="Grigoriev I.V."/>
            <person name="Martin F.M."/>
            <person name="Hacquard S."/>
        </authorList>
    </citation>
    <scope>NUCLEOTIDE SEQUENCE</scope>
    <source>
        <strain evidence="4">MPI-CAGE-AT-0021</strain>
    </source>
</reference>
<keyword evidence="4" id="KW-0012">Acyltransferase</keyword>
<organism evidence="4 5">
    <name type="scientific">Dactylonectria estremocensis</name>
    <dbReference type="NCBI Taxonomy" id="1079267"/>
    <lineage>
        <taxon>Eukaryota</taxon>
        <taxon>Fungi</taxon>
        <taxon>Dikarya</taxon>
        <taxon>Ascomycota</taxon>
        <taxon>Pezizomycotina</taxon>
        <taxon>Sordariomycetes</taxon>
        <taxon>Hypocreomycetidae</taxon>
        <taxon>Hypocreales</taxon>
        <taxon>Nectriaceae</taxon>
        <taxon>Dactylonectria</taxon>
    </lineage>
</organism>
<evidence type="ECO:0000256" key="1">
    <source>
        <dbReference type="SAM" id="MobiDB-lite"/>
    </source>
</evidence>
<evidence type="ECO:0000259" key="3">
    <source>
        <dbReference type="Pfam" id="PF01757"/>
    </source>
</evidence>
<feature type="region of interest" description="Disordered" evidence="1">
    <location>
        <begin position="1"/>
        <end position="33"/>
    </location>
</feature>
<evidence type="ECO:0000313" key="5">
    <source>
        <dbReference type="Proteomes" id="UP000717696"/>
    </source>
</evidence>
<dbReference type="InterPro" id="IPR050879">
    <property type="entry name" value="Acyltransferase_3"/>
</dbReference>
<proteinExistence type="predicted"/>
<dbReference type="PANTHER" id="PTHR23028">
    <property type="entry name" value="ACETYLTRANSFERASE"/>
    <property type="match status" value="1"/>
</dbReference>
<keyword evidence="2" id="KW-1133">Transmembrane helix</keyword>
<accession>A0A9P9ELP8</accession>
<dbReference type="EMBL" id="JAGMUU010000014">
    <property type="protein sequence ID" value="KAH7139763.1"/>
    <property type="molecule type" value="Genomic_DNA"/>
</dbReference>
<comment type="caution">
    <text evidence="4">The sequence shown here is derived from an EMBL/GenBank/DDBJ whole genome shotgun (WGS) entry which is preliminary data.</text>
</comment>
<feature type="transmembrane region" description="Helical" evidence="2">
    <location>
        <begin position="132"/>
        <end position="151"/>
    </location>
</feature>
<dbReference type="InterPro" id="IPR002656">
    <property type="entry name" value="Acyl_transf_3_dom"/>
</dbReference>
<dbReference type="GO" id="GO:0016747">
    <property type="term" value="F:acyltransferase activity, transferring groups other than amino-acyl groups"/>
    <property type="evidence" value="ECO:0007669"/>
    <property type="project" value="InterPro"/>
</dbReference>
<keyword evidence="2" id="KW-0472">Membrane</keyword>
<name>A0A9P9ELP8_9HYPO</name>
<feature type="transmembrane region" description="Helical" evidence="2">
    <location>
        <begin position="444"/>
        <end position="460"/>
    </location>
</feature>
<keyword evidence="2" id="KW-0812">Transmembrane</keyword>
<feature type="transmembrane region" description="Helical" evidence="2">
    <location>
        <begin position="182"/>
        <end position="201"/>
    </location>
</feature>
<feature type="transmembrane region" description="Helical" evidence="2">
    <location>
        <begin position="399"/>
        <end position="423"/>
    </location>
</feature>
<dbReference type="PANTHER" id="PTHR23028:SF134">
    <property type="entry name" value="PUTATIVE (AFU_ORTHOLOGUE AFUA_4G08520)-RELATED"/>
    <property type="match status" value="1"/>
</dbReference>
<gene>
    <name evidence="4" type="ORF">B0J13DRAFT_447262</name>
</gene>
<feature type="domain" description="Acyltransferase 3" evidence="3">
    <location>
        <begin position="86"/>
        <end position="491"/>
    </location>
</feature>
<evidence type="ECO:0000313" key="4">
    <source>
        <dbReference type="EMBL" id="KAH7139763.1"/>
    </source>
</evidence>
<feature type="transmembrane region" description="Helical" evidence="2">
    <location>
        <begin position="472"/>
        <end position="494"/>
    </location>
</feature>